<evidence type="ECO:0000256" key="3">
    <source>
        <dbReference type="ARBA" id="ARBA00022443"/>
    </source>
</evidence>
<dbReference type="InterPro" id="IPR036872">
    <property type="entry name" value="CH_dom_sf"/>
</dbReference>
<feature type="domain" description="Calponin-homology (CH)" evidence="17">
    <location>
        <begin position="165"/>
        <end position="270"/>
    </location>
</feature>
<keyword evidence="11" id="KW-0206">Cytoskeleton</keyword>
<dbReference type="OMA" id="DAIMEEC"/>
<evidence type="ECO:0000256" key="5">
    <source>
        <dbReference type="ARBA" id="ARBA00022490"/>
    </source>
</evidence>
<keyword evidence="3 12" id="KW-0728">SH3 domain</keyword>
<name>A0A1D2MT52_ORCCI</name>
<dbReference type="FunFam" id="1.20.58.60:FF:000007">
    <property type="entry name" value="Spectrin alpha chain non-erythrocytic 1"/>
    <property type="match status" value="2"/>
</dbReference>
<dbReference type="GO" id="GO:0005737">
    <property type="term" value="C:cytoplasm"/>
    <property type="evidence" value="ECO:0007669"/>
    <property type="project" value="UniProtKB-ARBA"/>
</dbReference>
<dbReference type="Gene3D" id="2.30.29.30">
    <property type="entry name" value="Pleckstrin-homology domain (PH domain)/Phosphotyrosine-binding domain (PTB)"/>
    <property type="match status" value="1"/>
</dbReference>
<feature type="compositionally biased region" description="Basic residues" evidence="14">
    <location>
        <begin position="2919"/>
        <end position="2933"/>
    </location>
</feature>
<dbReference type="GO" id="GO:0016020">
    <property type="term" value="C:membrane"/>
    <property type="evidence" value="ECO:0007669"/>
    <property type="project" value="UniProtKB-ARBA"/>
</dbReference>
<feature type="coiled-coil region" evidence="13">
    <location>
        <begin position="1862"/>
        <end position="1892"/>
    </location>
</feature>
<evidence type="ECO:0000256" key="9">
    <source>
        <dbReference type="ARBA" id="ARBA00022737"/>
    </source>
</evidence>
<dbReference type="CDD" id="cd00176">
    <property type="entry name" value="SPEC"/>
    <property type="match status" value="12"/>
</dbReference>
<dbReference type="GO" id="GO:0005543">
    <property type="term" value="F:phospholipid binding"/>
    <property type="evidence" value="ECO:0007669"/>
    <property type="project" value="InterPro"/>
</dbReference>
<keyword evidence="6" id="KW-0597">Phosphoprotein</keyword>
<dbReference type="SUPFAM" id="SSF50729">
    <property type="entry name" value="PH domain-like"/>
    <property type="match status" value="1"/>
</dbReference>
<evidence type="ECO:0000256" key="8">
    <source>
        <dbReference type="ARBA" id="ARBA00022701"/>
    </source>
</evidence>
<dbReference type="FunFam" id="2.30.29.30:FF:000024">
    <property type="entry name" value="Spectrin beta chain"/>
    <property type="match status" value="1"/>
</dbReference>
<evidence type="ECO:0000256" key="12">
    <source>
        <dbReference type="PROSITE-ProRule" id="PRU00192"/>
    </source>
</evidence>
<dbReference type="OrthoDB" id="9942256at2759"/>
<dbReference type="GO" id="GO:0005874">
    <property type="term" value="C:microtubule"/>
    <property type="evidence" value="ECO:0007669"/>
    <property type="project" value="UniProtKB-KW"/>
</dbReference>
<sequence>VSFEVKNQVPNATTRLKENLKRVREDALKFETGRIKALQEERLHIQKKTFTKWMNSFLVKARMEVEDLFTDLADGKKLLKLLEIISGEKLGKPNNGRMRVHKIENVNKSLAFLHTKVRLESIGAEDIVDGNPRLILGLIWTIILRFQIQEIEIDVDEENESSEKKSAKDALLLWCQRKTKGYQNVNIQDFSGSWRSGLGFNALIHAHRPDLLEFDKLVPNRHIDNLNNAFDVAERGLGIPSLLDAEDIDTAKPDEKSVLTYVASYYHTFAQMYNKDKSGRRIANIISQIKEADDLKYKYELDGKNLLAWIRATIKELNSRDFPNNLEGVQKLLQKFTEHIADHKPPKYNEKSEIEANYFIINTRLKELNQHSYTPPEGLLVHDIERAWAELEKSEYLRELALREEVIRQTNLEQLAIRFDKKSMLREGYLKDMIQVLSDPRYGINLAQVEATLKKHEAISADILAREQRCEQLVTMAEYLVKENYHDCDRVRARAEEITRTWGELISLLDTHKINLEKFSMLMQMIRDIDTILTTIQDLQEIFNSHDVGVHLIGVEDLLQKHSLVESQISSMGDIKRIGKQAANYAGKELSTIEPKIKLMNTEYGNLVKSSKERRNKLEDSKAFFQFVQDCEEEDAWVNEKNRVVCQAISCKDLRGVMSVIGGHKLLLDELKARKGQHNKIVEKANELCRIWEAEQRGVKDLEIKDFYSDANEMDSWVTEKRPLVSSSDYGEDEPSAQALLQRHVNLEEEIIAYEVDIKGLNSQADKLVKAGINSIQEVSATETPAHSNGIEHSAEEYVTEQKLVPEEYYEDEEIERTDYKTVTEERAVPQVKALYAFDGQEIHIKKGEVMFLLNKTNADWWNVRKANGEDGFVPANYVKEIEPKVVMVQVRKPEVVKETKRTKKTRMVLQNVTKPKKPGVQVPISTGTLKKSASAQSNVSQVPTEPITTRTSRINNDYKDIISLSAIRKQNLQESIKLFAFLRECDDFEKWINEKKKYLQTNEPNVQVAKRAFEKFLTDLTASNNRIQQIDTLVEQFENSKSTNPKTMAIVRARADKIKQDYEDLISLKSKKEQSLEGALSVELFNRTCEDDWMSEKMMQIDTDEWSNDLKTVQALQRKHNNLERELAPIQEKVSRVNLLAESVKKSYPNETDNVDERRIQVINTWESLVNKASGRKHALENAVGMQIFISGVKNLVHWVSGVKDQLNAYVPSRDVSSAEEALKIHSELGDEIKSKSHEFEELSELGKTISSGNVNVQEKLELLANEHEAIHRGFGEKTDWLNQVLDLQMFLREADHIDSATKNHMQFVSNTDVGKNLDEVESLIKRHNDFENTLVAQDERLKIFDSMGAKLIDAGHFERDLINERRNNVIEKKNQVKELAKSRKLELGRSLKYHEFNTDVEETIAWVNEKISVARDESYKDLSNVDKKLKKHEAFAGELRANEVRIKSINRSGDKLVEVVPEKETEVRASVGKLNALWDELTRLSDEKYDKLRQAEAQAGFNKTLDSVVDRLEGIRSNVHTDCAVNDRRSCKDAVKRANLLANELGAVDGKIRELENVADDMEKDGHFDGERIKDKVREAKHNMQLLVAPVEDLKKNLDEKYAYYSFLHELEAEISWINEKRDLVEREVQIQDLYQAQTCVKKHKKLEQEVMNREPIVKKIIEKGDDISKMHPHVDEKLKEFQDSWDALKSACVGKNKKLDLSLKSQQFFFDAGEIEAWMQEKQNLLASEHYGKDMHSAVKLLTKHKTLELEMDSYNGLVTEMKHMANQMVSSGHPDSKVISAKIGNVEDHMGLLKKLANERREKLIESVHTLEYFAEADEFLKYVDEVFGREVSCNEYGSDYEHLCLLQARFRDVEHKVEGTNERFKTLEDMAARLRNLQVGRDAVEAKNRDVGEKWNNMLALMAAREQKLHAPGKYTGSTGTWLTRWRESRRNSTPFLTLVNSCEGMLRQHEAFENDLLALEAQLQVLVDDAARLQQLYPTNAENIRQEQSLVIESWNNLQTRASLRKEQLQNAVDFWRFSAEYASLTSFMNSLLTTLPSQPKVRDTASSQALMTEHERIRSEIEAREESYDHVLQLAHAMVSESHPETDEVSRMVSNLKNLKEKLLVTWEHKRVYLDQLIDLNIFLRDAKQLETNCSGQEITLNSEQLGDSVEETDKAVKKHEAFDKLIHTQDDKFKTLDSQGNKLIKQNHFDSKTVEERLKDVAAARNKIKRLCEQKRQALAARYKYVQFIRDVGETTAFVDEKIKKLIHDSSVNSSLTLQEKIKKLKKHQAFSAEVNSNRSRSFYDEANELTSWMSEKHAYVQNVECKENENVSSLLKRLEAFQRDLGNFYARIEKLQKNGDELVNRNHFDSENIEKKIQEVTHEYSELQKRSDKKRCRLLDAQKFYDFNRACNETVDWINEMMNIAGSEEYGRDVEHVESLIQKFELFMGNVQEGRALHVQNLADELVEEGYPEPERIRGRAAEVKSSWEEFKELAAARLEALQGAKQVHAFDRTADETIAWINEKHAVVCSEEYGHDLESIQALIRRHHVFENDLKPVESKVNEVRSEADRLRSLFVDASEHIDVKLQACLDSWKELVERTRTRGDKLNQAENMQAYFDKYTELMAFVNEMVAKVTSGELGNVQAAETSLAKNKSYSQQIDSFKGVHEFVHRGEGLIKQGHFMGEEIHEKIRVLSGRWEYLNKIVDERDVLFKQNLDLRVYLVQLEDFDKWLNGKEPELKYANLGESIREVEELIREHDEFASTLEAQEARVEGLKRKTLIEEAWENMKKREEAERELQVKRMEKERAELLKRKEVERITNEINKKREEDSVDTSSVATAPRGGFLGNTRFGSFVFGRDGRRGSEPVPASPKEDLSQSPFLKPNATPPPSLIFTDLSSQQQNEAAPQGLSRSESLRLLNTTPDLDSGTLKKPKRTPSFTTRRRTASFRNKKKLAENLPPVEIEGYLERKHELQAGGKRAAVRSWKHYYVLLCGQLLCFFKDQEDFELSKVGSSSPISVYLAKCEVASDYTKRKHKPTDGSEFLFAADNHEVMDAWVKKINFHAVLDPKNQLEKMDTEALEQSDRGRMMPPPPPPPKTRAYESSSTDEDEPCPRKPKPRSNLQQPRSREPIYANNEVERRDTPLSEPPVQLRSPSSTTAAKPPIPPRSSSIVEPNGTNRSPAKHNGSGDAIDNQQYFHTSQAARPVSVDRMLYQAHSVQQRYYNSGPPVSHLPPAPLPRSMNTTFKPQIHGATTTQPPYIHTRGSSFSREFIPISVNSSVIVV</sequence>
<dbReference type="CDD" id="cd21193">
    <property type="entry name" value="CH_beta_spectrin_rpt1"/>
    <property type="match status" value="1"/>
</dbReference>
<dbReference type="Gene3D" id="1.20.58.60">
    <property type="match status" value="16"/>
</dbReference>
<gene>
    <name evidence="18" type="ORF">Ocin01_10407</name>
</gene>
<dbReference type="PROSITE" id="PS00020">
    <property type="entry name" value="ACTININ_2"/>
    <property type="match status" value="1"/>
</dbReference>
<dbReference type="InterPro" id="IPR001452">
    <property type="entry name" value="SH3_domain"/>
</dbReference>
<feature type="domain" description="SH3" evidence="15">
    <location>
        <begin position="827"/>
        <end position="884"/>
    </location>
</feature>
<dbReference type="InterPro" id="IPR001849">
    <property type="entry name" value="PH_domain"/>
</dbReference>
<dbReference type="InterPro" id="IPR018159">
    <property type="entry name" value="Spectrin/alpha-actinin"/>
</dbReference>
<keyword evidence="9" id="KW-0677">Repeat</keyword>
<evidence type="ECO:0000256" key="14">
    <source>
        <dbReference type="SAM" id="MobiDB-lite"/>
    </source>
</evidence>
<evidence type="ECO:0000256" key="6">
    <source>
        <dbReference type="ARBA" id="ARBA00022553"/>
    </source>
</evidence>
<dbReference type="FunFam" id="1.10.418.10:FF:000043">
    <property type="entry name" value="Spectrin beta chain, non-erythrocytic"/>
    <property type="match status" value="1"/>
</dbReference>
<proteinExistence type="inferred from homology"/>
<keyword evidence="7" id="KW-0344">Guanine-nucleotide releasing factor</keyword>
<comment type="similarity">
    <text evidence="2">Belongs to the spectrin family.</text>
</comment>
<dbReference type="PANTHER" id="PTHR11915">
    <property type="entry name" value="SPECTRIN/FILAMIN RELATED CYTOSKELETAL PROTEIN"/>
    <property type="match status" value="1"/>
</dbReference>
<dbReference type="SUPFAM" id="SSF50044">
    <property type="entry name" value="SH3-domain"/>
    <property type="match status" value="1"/>
</dbReference>
<keyword evidence="4" id="KW-0117">Actin capping</keyword>
<dbReference type="InterPro" id="IPR041681">
    <property type="entry name" value="PH_9"/>
</dbReference>
<evidence type="ECO:0000256" key="1">
    <source>
        <dbReference type="ARBA" id="ARBA00004245"/>
    </source>
</evidence>
<keyword evidence="8" id="KW-0493">Microtubule</keyword>
<evidence type="ECO:0000256" key="10">
    <source>
        <dbReference type="ARBA" id="ARBA00023203"/>
    </source>
</evidence>
<organism evidence="18 19">
    <name type="scientific">Orchesella cincta</name>
    <name type="common">Springtail</name>
    <name type="synonym">Podura cincta</name>
    <dbReference type="NCBI Taxonomy" id="48709"/>
    <lineage>
        <taxon>Eukaryota</taxon>
        <taxon>Metazoa</taxon>
        <taxon>Ecdysozoa</taxon>
        <taxon>Arthropoda</taxon>
        <taxon>Hexapoda</taxon>
        <taxon>Collembola</taxon>
        <taxon>Entomobryomorpha</taxon>
        <taxon>Entomobryoidea</taxon>
        <taxon>Orchesellidae</taxon>
        <taxon>Orchesellinae</taxon>
        <taxon>Orchesella</taxon>
    </lineage>
</organism>
<dbReference type="CDD" id="cd21194">
    <property type="entry name" value="CH_beta_spectrin_rpt2"/>
    <property type="match status" value="1"/>
</dbReference>
<feature type="region of interest" description="Disordered" evidence="14">
    <location>
        <begin position="2845"/>
        <end position="2933"/>
    </location>
</feature>
<dbReference type="GO" id="GO:0051693">
    <property type="term" value="P:actin filament capping"/>
    <property type="evidence" value="ECO:0007669"/>
    <property type="project" value="UniProtKB-KW"/>
</dbReference>
<dbReference type="FunFam" id="2.30.30.40:FF:000279">
    <property type="entry name" value="Spectrin beta chain, non-erythrocytic"/>
    <property type="match status" value="1"/>
</dbReference>
<evidence type="ECO:0000259" key="16">
    <source>
        <dbReference type="PROSITE" id="PS50003"/>
    </source>
</evidence>
<feature type="region of interest" description="Disordered" evidence="14">
    <location>
        <begin position="3061"/>
        <end position="3178"/>
    </location>
</feature>
<feature type="compositionally biased region" description="Basic and acidic residues" evidence="14">
    <location>
        <begin position="3061"/>
        <end position="3075"/>
    </location>
</feature>
<dbReference type="Gene3D" id="2.30.30.40">
    <property type="entry name" value="SH3 Domains"/>
    <property type="match status" value="1"/>
</dbReference>
<evidence type="ECO:0000256" key="11">
    <source>
        <dbReference type="ARBA" id="ARBA00023212"/>
    </source>
</evidence>
<dbReference type="InterPro" id="IPR001715">
    <property type="entry name" value="CH_dom"/>
</dbReference>
<evidence type="ECO:0000313" key="18">
    <source>
        <dbReference type="EMBL" id="ODM96280.1"/>
    </source>
</evidence>
<dbReference type="PROSITE" id="PS50003">
    <property type="entry name" value="PH_DOMAIN"/>
    <property type="match status" value="1"/>
</dbReference>
<dbReference type="InterPro" id="IPR011993">
    <property type="entry name" value="PH-like_dom_sf"/>
</dbReference>
<dbReference type="Pfam" id="PF00307">
    <property type="entry name" value="CH"/>
    <property type="match status" value="2"/>
</dbReference>
<feature type="coiled-coil region" evidence="13">
    <location>
        <begin position="2740"/>
        <end position="2809"/>
    </location>
</feature>
<evidence type="ECO:0000256" key="13">
    <source>
        <dbReference type="SAM" id="Coils"/>
    </source>
</evidence>
<evidence type="ECO:0000256" key="7">
    <source>
        <dbReference type="ARBA" id="ARBA00022658"/>
    </source>
</evidence>
<dbReference type="GO" id="GO:0003779">
    <property type="term" value="F:actin binding"/>
    <property type="evidence" value="ECO:0007669"/>
    <property type="project" value="UniProtKB-KW"/>
</dbReference>
<dbReference type="Pfam" id="PF00018">
    <property type="entry name" value="SH3_1"/>
    <property type="match status" value="1"/>
</dbReference>
<dbReference type="STRING" id="48709.A0A1D2MT52"/>
<comment type="subcellular location">
    <subcellularLocation>
        <location evidence="1">Cytoplasm</location>
        <location evidence="1">Cytoskeleton</location>
    </subcellularLocation>
</comment>
<dbReference type="GO" id="GO:0005085">
    <property type="term" value="F:guanyl-nucleotide exchange factor activity"/>
    <property type="evidence" value="ECO:0007669"/>
    <property type="project" value="UniProtKB-KW"/>
</dbReference>
<accession>A0A1D2MT52</accession>
<feature type="compositionally biased region" description="Polar residues" evidence="14">
    <location>
        <begin position="2884"/>
        <end position="2912"/>
    </location>
</feature>
<keyword evidence="5" id="KW-0963">Cytoplasm</keyword>
<feature type="non-terminal residue" evidence="18">
    <location>
        <position position="1"/>
    </location>
</feature>
<comment type="caution">
    <text evidence="18">The sequence shown here is derived from an EMBL/GenBank/DDBJ whole genome shotgun (WGS) entry which is preliminary data.</text>
</comment>
<dbReference type="EMBL" id="LJIJ01000556">
    <property type="protein sequence ID" value="ODM96280.1"/>
    <property type="molecule type" value="Genomic_DNA"/>
</dbReference>
<evidence type="ECO:0000259" key="17">
    <source>
        <dbReference type="PROSITE" id="PS50021"/>
    </source>
</evidence>
<feature type="coiled-coil region" evidence="13">
    <location>
        <begin position="2327"/>
        <end position="2386"/>
    </location>
</feature>
<dbReference type="SUPFAM" id="SSF46966">
    <property type="entry name" value="Spectrin repeat"/>
    <property type="match status" value="17"/>
</dbReference>
<reference evidence="18 19" key="1">
    <citation type="journal article" date="2016" name="Genome Biol. Evol.">
        <title>Gene Family Evolution Reflects Adaptation to Soil Environmental Stressors in the Genome of the Collembolan Orchesella cincta.</title>
        <authorList>
            <person name="Faddeeva-Vakhrusheva A."/>
            <person name="Derks M.F."/>
            <person name="Anvar S.Y."/>
            <person name="Agamennone V."/>
            <person name="Suring W."/>
            <person name="Smit S."/>
            <person name="van Straalen N.M."/>
            <person name="Roelofs D."/>
        </authorList>
    </citation>
    <scope>NUCLEOTIDE SEQUENCE [LARGE SCALE GENOMIC DNA]</scope>
    <source>
        <tissue evidence="18">Mixed pool</tissue>
    </source>
</reference>
<dbReference type="SMART" id="SM00233">
    <property type="entry name" value="PH"/>
    <property type="match status" value="1"/>
</dbReference>
<evidence type="ECO:0000256" key="4">
    <source>
        <dbReference type="ARBA" id="ARBA00022467"/>
    </source>
</evidence>
<dbReference type="Gene3D" id="1.10.418.10">
    <property type="entry name" value="Calponin-like domain"/>
    <property type="match status" value="2"/>
</dbReference>
<dbReference type="PRINTS" id="PR00683">
    <property type="entry name" value="SPECTRINPH"/>
</dbReference>
<dbReference type="PROSITE" id="PS00019">
    <property type="entry name" value="ACTININ_1"/>
    <property type="match status" value="1"/>
</dbReference>
<feature type="domain" description="Calponin-homology (CH)" evidence="17">
    <location>
        <begin position="44"/>
        <end position="147"/>
    </location>
</feature>
<dbReference type="SMART" id="SM00326">
    <property type="entry name" value="SH3"/>
    <property type="match status" value="1"/>
</dbReference>
<dbReference type="PROSITE" id="PS50021">
    <property type="entry name" value="CH"/>
    <property type="match status" value="2"/>
</dbReference>
<feature type="compositionally biased region" description="Polar residues" evidence="14">
    <location>
        <begin position="3155"/>
        <end position="3168"/>
    </location>
</feature>
<dbReference type="Proteomes" id="UP000094527">
    <property type="component" value="Unassembled WGS sequence"/>
</dbReference>
<dbReference type="Pfam" id="PF15410">
    <property type="entry name" value="PH_9"/>
    <property type="match status" value="1"/>
</dbReference>
<keyword evidence="13" id="KW-0175">Coiled coil</keyword>
<dbReference type="CDD" id="cd10571">
    <property type="entry name" value="PH_beta_spectrin"/>
    <property type="match status" value="1"/>
</dbReference>
<dbReference type="InterPro" id="IPR036028">
    <property type="entry name" value="SH3-like_dom_sf"/>
</dbReference>
<evidence type="ECO:0000313" key="19">
    <source>
        <dbReference type="Proteomes" id="UP000094527"/>
    </source>
</evidence>
<dbReference type="SMART" id="SM00033">
    <property type="entry name" value="CH"/>
    <property type="match status" value="2"/>
</dbReference>
<dbReference type="SMART" id="SM00150">
    <property type="entry name" value="SPEC"/>
    <property type="match status" value="22"/>
</dbReference>
<evidence type="ECO:0000256" key="2">
    <source>
        <dbReference type="ARBA" id="ARBA00006826"/>
    </source>
</evidence>
<feature type="domain" description="PH" evidence="16">
    <location>
        <begin position="2948"/>
        <end position="3053"/>
    </location>
</feature>
<feature type="coiled-coil region" evidence="13">
    <location>
        <begin position="737"/>
        <end position="764"/>
    </location>
</feature>
<dbReference type="InterPro" id="IPR002017">
    <property type="entry name" value="Spectrin_repeat"/>
</dbReference>
<dbReference type="PROSITE" id="PS50002">
    <property type="entry name" value="SH3"/>
    <property type="match status" value="1"/>
</dbReference>
<dbReference type="Pfam" id="PF00435">
    <property type="entry name" value="Spectrin"/>
    <property type="match status" value="20"/>
</dbReference>
<dbReference type="InterPro" id="IPR001589">
    <property type="entry name" value="Actinin_actin-bd_CS"/>
</dbReference>
<keyword evidence="19" id="KW-1185">Reference proteome</keyword>
<keyword evidence="10" id="KW-0009">Actin-binding</keyword>
<feature type="coiled-coil region" evidence="13">
    <location>
        <begin position="2202"/>
        <end position="2229"/>
    </location>
</feature>
<dbReference type="SUPFAM" id="SSF47576">
    <property type="entry name" value="Calponin-homology domain, CH-domain"/>
    <property type="match status" value="1"/>
</dbReference>
<protein>
    <submittedName>
        <fullName evidence="18">Spectrin beta chain, non-erythrocytic 1</fullName>
    </submittedName>
</protein>
<dbReference type="InterPro" id="IPR001605">
    <property type="entry name" value="PH_dom-spectrin-type"/>
</dbReference>
<dbReference type="FunFam" id="1.10.418.10:FF:000001">
    <property type="entry name" value="Actinin alpha 1"/>
    <property type="match status" value="1"/>
</dbReference>
<feature type="coiled-coil region" evidence="13">
    <location>
        <begin position="1948"/>
        <end position="1982"/>
    </location>
</feature>
<evidence type="ECO:0000259" key="15">
    <source>
        <dbReference type="PROSITE" id="PS50002"/>
    </source>
</evidence>